<dbReference type="PIRSF" id="PIRSF000398">
    <property type="entry name" value="M_m6A_EcoRV"/>
    <property type="match status" value="1"/>
</dbReference>
<evidence type="ECO:0000256" key="2">
    <source>
        <dbReference type="ARBA" id="ARBA00011900"/>
    </source>
</evidence>
<dbReference type="SUPFAM" id="SSF53335">
    <property type="entry name" value="S-adenosyl-L-methionine-dependent methyltransferases"/>
    <property type="match status" value="1"/>
</dbReference>
<evidence type="ECO:0000313" key="8">
    <source>
        <dbReference type="Proteomes" id="UP001595444"/>
    </source>
</evidence>
<comment type="similarity">
    <text evidence="1">Belongs to the N(4)/N(6)-methyltransferase family.</text>
</comment>
<dbReference type="InterPro" id="IPR012263">
    <property type="entry name" value="M_m6A_EcoRV"/>
</dbReference>
<dbReference type="PANTHER" id="PTHR30481">
    <property type="entry name" value="DNA ADENINE METHYLASE"/>
    <property type="match status" value="1"/>
</dbReference>
<dbReference type="EC" id="2.1.1.72" evidence="2"/>
<comment type="caution">
    <text evidence="7">The sequence shown here is derived from an EMBL/GenBank/DDBJ whole genome shotgun (WGS) entry which is preliminary data.</text>
</comment>
<comment type="catalytic activity">
    <reaction evidence="6">
        <text>a 2'-deoxyadenosine in DNA + S-adenosyl-L-methionine = an N(6)-methyl-2'-deoxyadenosine in DNA + S-adenosyl-L-homocysteine + H(+)</text>
        <dbReference type="Rhea" id="RHEA:15197"/>
        <dbReference type="Rhea" id="RHEA-COMP:12418"/>
        <dbReference type="Rhea" id="RHEA-COMP:12419"/>
        <dbReference type="ChEBI" id="CHEBI:15378"/>
        <dbReference type="ChEBI" id="CHEBI:57856"/>
        <dbReference type="ChEBI" id="CHEBI:59789"/>
        <dbReference type="ChEBI" id="CHEBI:90615"/>
        <dbReference type="ChEBI" id="CHEBI:90616"/>
        <dbReference type="EC" id="2.1.1.72"/>
    </reaction>
</comment>
<protein>
    <recommendedName>
        <fullName evidence="2">site-specific DNA-methyltransferase (adenine-specific)</fullName>
        <ecNumber evidence="2">2.1.1.72</ecNumber>
    </recommendedName>
</protein>
<evidence type="ECO:0000256" key="5">
    <source>
        <dbReference type="ARBA" id="ARBA00022691"/>
    </source>
</evidence>
<dbReference type="GO" id="GO:0032259">
    <property type="term" value="P:methylation"/>
    <property type="evidence" value="ECO:0007669"/>
    <property type="project" value="UniProtKB-KW"/>
</dbReference>
<organism evidence="7 8">
    <name type="scientific">Kordiimonas pumila</name>
    <dbReference type="NCBI Taxonomy" id="2161677"/>
    <lineage>
        <taxon>Bacteria</taxon>
        <taxon>Pseudomonadati</taxon>
        <taxon>Pseudomonadota</taxon>
        <taxon>Alphaproteobacteria</taxon>
        <taxon>Kordiimonadales</taxon>
        <taxon>Kordiimonadaceae</taxon>
        <taxon>Kordiimonas</taxon>
    </lineage>
</organism>
<evidence type="ECO:0000256" key="1">
    <source>
        <dbReference type="ARBA" id="ARBA00006594"/>
    </source>
</evidence>
<evidence type="ECO:0000313" key="7">
    <source>
        <dbReference type="EMBL" id="MFC3053302.1"/>
    </source>
</evidence>
<dbReference type="Pfam" id="PF02086">
    <property type="entry name" value="MethyltransfD12"/>
    <property type="match status" value="1"/>
</dbReference>
<keyword evidence="3 7" id="KW-0489">Methyltransferase</keyword>
<dbReference type="InterPro" id="IPR029063">
    <property type="entry name" value="SAM-dependent_MTases_sf"/>
</dbReference>
<dbReference type="RefSeq" id="WP_194211510.1">
    <property type="nucleotide sequence ID" value="NZ_CP061205.1"/>
</dbReference>
<dbReference type="Proteomes" id="UP001595444">
    <property type="component" value="Unassembled WGS sequence"/>
</dbReference>
<accession>A0ABV7D8G7</accession>
<name>A0ABV7D8G7_9PROT</name>
<sequence length="280" mass="31912">MNQLTPITPTRPAAPYIGGKRLLAAKIIKRIDAVSHVTYAVPFVGMGGVFLRRDKAPRAEVINDYSGDVATFFRILQRHYPHFMEMLKFQLTSRKEFERLRKANPDTLTDLERAARFLYLQKMAFGGLRTGQAFGAHVTGPVRFNILKLGPLLEDIHERLAGVAIECLHYEQFIKRYDRTTTLFYLDPPYYGIEDYYGRNLFHRDDFQKLAGQLAKIKGSFIMSINDTPEVRHIFRAFTIEEASVVYTAAAGANKRTHELLISNCRTDNCPASDTEKDNG</sequence>
<dbReference type="GO" id="GO:0008168">
    <property type="term" value="F:methyltransferase activity"/>
    <property type="evidence" value="ECO:0007669"/>
    <property type="project" value="UniProtKB-KW"/>
</dbReference>
<evidence type="ECO:0000256" key="4">
    <source>
        <dbReference type="ARBA" id="ARBA00022679"/>
    </source>
</evidence>
<evidence type="ECO:0000256" key="3">
    <source>
        <dbReference type="ARBA" id="ARBA00022603"/>
    </source>
</evidence>
<dbReference type="Gene3D" id="3.40.50.150">
    <property type="entry name" value="Vaccinia Virus protein VP39"/>
    <property type="match status" value="1"/>
</dbReference>
<dbReference type="Gene3D" id="1.10.1020.10">
    <property type="entry name" value="Adenine-specific Methyltransferase, Domain 2"/>
    <property type="match status" value="1"/>
</dbReference>
<dbReference type="InterPro" id="IPR012327">
    <property type="entry name" value="MeTrfase_D12"/>
</dbReference>
<keyword evidence="5" id="KW-0949">S-adenosyl-L-methionine</keyword>
<dbReference type="EMBL" id="JBHRSL010000025">
    <property type="protein sequence ID" value="MFC3053302.1"/>
    <property type="molecule type" value="Genomic_DNA"/>
</dbReference>
<keyword evidence="8" id="KW-1185">Reference proteome</keyword>
<gene>
    <name evidence="7" type="ORF">ACFOKA_15475</name>
</gene>
<keyword evidence="4" id="KW-0808">Transferase</keyword>
<reference evidence="8" key="1">
    <citation type="journal article" date="2019" name="Int. J. Syst. Evol. Microbiol.">
        <title>The Global Catalogue of Microorganisms (GCM) 10K type strain sequencing project: providing services to taxonomists for standard genome sequencing and annotation.</title>
        <authorList>
            <consortium name="The Broad Institute Genomics Platform"/>
            <consortium name="The Broad Institute Genome Sequencing Center for Infectious Disease"/>
            <person name="Wu L."/>
            <person name="Ma J."/>
        </authorList>
    </citation>
    <scope>NUCLEOTIDE SEQUENCE [LARGE SCALE GENOMIC DNA]</scope>
    <source>
        <strain evidence="8">KCTC 62164</strain>
    </source>
</reference>
<dbReference type="PANTHER" id="PTHR30481:SF4">
    <property type="entry name" value="SITE-SPECIFIC DNA-METHYLTRANSFERASE (ADENINE-SPECIFIC)"/>
    <property type="match status" value="1"/>
</dbReference>
<proteinExistence type="inferred from homology"/>
<dbReference type="PRINTS" id="PR00505">
    <property type="entry name" value="D12N6MTFRASE"/>
</dbReference>
<evidence type="ECO:0000256" key="6">
    <source>
        <dbReference type="ARBA" id="ARBA00047942"/>
    </source>
</evidence>
<dbReference type="InterPro" id="IPR023095">
    <property type="entry name" value="Ade_MeTrfase_dom_2"/>
</dbReference>